<evidence type="ECO:0000313" key="2">
    <source>
        <dbReference type="Proteomes" id="UP000290013"/>
    </source>
</evidence>
<name>A0A4V6IDW9_9FLAO</name>
<dbReference type="Proteomes" id="UP000290013">
    <property type="component" value="Chromosome"/>
</dbReference>
<sequence length="103" mass="10986">MASGKLEFVDDPKLGKVGDKVKVGTEEAFIVGRNSSQGAKTAKEALEKGGVSKFVDDLVEISDDVDALKAKFDELDLAPNASNIINKGSKDPAWFSTKHFLGC</sequence>
<gene>
    <name evidence="1" type="ORF">NCTC12078_03189</name>
</gene>
<accession>A0A4V6IDW9</accession>
<dbReference type="EMBL" id="LR215974">
    <property type="protein sequence ID" value="VFB05134.1"/>
    <property type="molecule type" value="Genomic_DNA"/>
</dbReference>
<dbReference type="RefSeq" id="WP_130915143.1">
    <property type="nucleotide sequence ID" value="NZ_LR215974.1"/>
</dbReference>
<organism evidence="1 2">
    <name type="scientific">Chryseobacterium taihuense</name>
    <dbReference type="NCBI Taxonomy" id="1141221"/>
    <lineage>
        <taxon>Bacteria</taxon>
        <taxon>Pseudomonadati</taxon>
        <taxon>Bacteroidota</taxon>
        <taxon>Flavobacteriia</taxon>
        <taxon>Flavobacteriales</taxon>
        <taxon>Weeksellaceae</taxon>
        <taxon>Chryseobacterium group</taxon>
        <taxon>Chryseobacterium</taxon>
    </lineage>
</organism>
<evidence type="ECO:0000313" key="1">
    <source>
        <dbReference type="EMBL" id="VFB05134.1"/>
    </source>
</evidence>
<dbReference type="KEGG" id="ctai:NCTC12078_03189"/>
<reference evidence="1 2" key="1">
    <citation type="submission" date="2019-02" db="EMBL/GenBank/DDBJ databases">
        <authorList>
            <consortium name="Pathogen Informatics"/>
        </authorList>
    </citation>
    <scope>NUCLEOTIDE SEQUENCE [LARGE SCALE GENOMIC DNA]</scope>
    <source>
        <strain evidence="1 2">3012STDY6944375</strain>
    </source>
</reference>
<protein>
    <submittedName>
        <fullName evidence="1">Uncharacterized protein</fullName>
    </submittedName>
</protein>
<dbReference type="AlphaFoldDB" id="A0A4V6IDW9"/>
<proteinExistence type="predicted"/>